<proteinExistence type="predicted"/>
<feature type="domain" description="eCIS core" evidence="2">
    <location>
        <begin position="91"/>
        <end position="165"/>
    </location>
</feature>
<dbReference type="InterPro" id="IPR025295">
    <property type="entry name" value="eCIS_core_dom"/>
</dbReference>
<feature type="compositionally biased region" description="Low complexity" evidence="1">
    <location>
        <begin position="176"/>
        <end position="188"/>
    </location>
</feature>
<evidence type="ECO:0000256" key="1">
    <source>
        <dbReference type="SAM" id="MobiDB-lite"/>
    </source>
</evidence>
<name>A0A3R9QAE6_9BACT</name>
<evidence type="ECO:0000313" key="4">
    <source>
        <dbReference type="Proteomes" id="UP000269669"/>
    </source>
</evidence>
<feature type="region of interest" description="Disordered" evidence="1">
    <location>
        <begin position="176"/>
        <end position="208"/>
    </location>
</feature>
<dbReference type="Pfam" id="PF13699">
    <property type="entry name" value="eCIS_core"/>
    <property type="match status" value="1"/>
</dbReference>
<sequence length="779" mass="85594">MFAPKEQSAKRPSQRHAARSHLAARSPLFSSNDQLESQAQSASASMVRHAHQPHSGHERHPHLLPAQPDSSLHLPKEISQVVASPGHALGPAERSFFEPRFGFDFSRVRVHTNEEAAHSARTIRASAYTLGSNVVFAKEKYVPHTEAGRVLLGHELAHVVQQATGSVHGIQRAPDAGVADAGVDPDAATTTQAPPDVFDPDANEAAARTQNPDLPQIDRALKSPEENEKAAAATVLEAFGSEDKLNEQFEQLPDIVIKTVDQYGKTDKTANRVQFFLRMRLYFDSWADIIAHFKQIVEVKHGPVDVFLHKDAADRLERALSVLKQKGHPFPSISEGFSFRDRHEGPIQSAGMMTHALGYAFDVAAGENPKIGFMKPGEIGRHDPIQIASAIDPSGAHMDMGASNPKIIEAMGKRTAGDTSLSAADDKDPVAQKYFELFAQQFQHMQAGSLEFLNTISKDHREKLLQLRKNYLDVLRKLAAEKKKGKKGDATIITALESERRQLLATIPSLATEWLTAIDKAITKTLAAHPGMDKLRSPGDIAKDLKSAEGDLKASKQADVQSHRLESKALAERDTASQVVKLAEQREHRSPGGDDFKKALAATALARENLQKKLDVLVDAIQARFQKDRELAAAQDRREGLSAELKRSNDPKLKGAWDWIQSLRELKRSLGSPDLSTPAGLKEYEALTTGNLGSRMEENPPLLRLLEVGFFNPKGAFDLEFFEEMAHSGFWPGATWNFGGADPMHFELLEGRNRTRSPGKVDKKIKRSIASSGAGRVRS</sequence>
<dbReference type="Proteomes" id="UP000269669">
    <property type="component" value="Unassembled WGS sequence"/>
</dbReference>
<organism evidence="3 4">
    <name type="scientific">Edaphobacter aggregans</name>
    <dbReference type="NCBI Taxonomy" id="570835"/>
    <lineage>
        <taxon>Bacteria</taxon>
        <taxon>Pseudomonadati</taxon>
        <taxon>Acidobacteriota</taxon>
        <taxon>Terriglobia</taxon>
        <taxon>Terriglobales</taxon>
        <taxon>Acidobacteriaceae</taxon>
        <taxon>Edaphobacter</taxon>
    </lineage>
</organism>
<feature type="region of interest" description="Disordered" evidence="1">
    <location>
        <begin position="752"/>
        <end position="779"/>
    </location>
</feature>
<evidence type="ECO:0000313" key="3">
    <source>
        <dbReference type="EMBL" id="RSL17096.1"/>
    </source>
</evidence>
<dbReference type="AlphaFoldDB" id="A0A3R9QAE6"/>
<gene>
    <name evidence="3" type="ORF">EDE15_2624</name>
</gene>
<feature type="region of interest" description="Disordered" evidence="1">
    <location>
        <begin position="1"/>
        <end position="70"/>
    </location>
</feature>
<keyword evidence="4" id="KW-1185">Reference proteome</keyword>
<evidence type="ECO:0000259" key="2">
    <source>
        <dbReference type="Pfam" id="PF13699"/>
    </source>
</evidence>
<accession>A0A3R9QAE6</accession>
<comment type="caution">
    <text evidence="3">The sequence shown here is derived from an EMBL/GenBank/DDBJ whole genome shotgun (WGS) entry which is preliminary data.</text>
</comment>
<protein>
    <submittedName>
        <fullName evidence="3">Uncharacterized protein DUF4157</fullName>
    </submittedName>
</protein>
<dbReference type="EMBL" id="RSDW01000001">
    <property type="protein sequence ID" value="RSL17096.1"/>
    <property type="molecule type" value="Genomic_DNA"/>
</dbReference>
<feature type="compositionally biased region" description="Basic residues" evidence="1">
    <location>
        <begin position="48"/>
        <end position="62"/>
    </location>
</feature>
<dbReference type="OrthoDB" id="292792at2"/>
<dbReference type="RefSeq" id="WP_125485624.1">
    <property type="nucleotide sequence ID" value="NZ_RSDW01000001.1"/>
</dbReference>
<reference evidence="3 4" key="1">
    <citation type="submission" date="2018-12" db="EMBL/GenBank/DDBJ databases">
        <title>Sequencing of bacterial isolates from soil warming experiment in Harvard Forest, Massachusetts, USA.</title>
        <authorList>
            <person name="Deangelis K."/>
        </authorList>
    </citation>
    <scope>NUCLEOTIDE SEQUENCE [LARGE SCALE GENOMIC DNA]</scope>
    <source>
        <strain evidence="3 4">EB153</strain>
    </source>
</reference>